<dbReference type="RefSeq" id="WP_109968477.1">
    <property type="nucleotide sequence ID" value="NZ_CP176093.1"/>
</dbReference>
<evidence type="ECO:0000313" key="1">
    <source>
        <dbReference type="EMBL" id="PWR71987.1"/>
    </source>
</evidence>
<dbReference type="AlphaFoldDB" id="A0A2V2N6Y0"/>
<keyword evidence="2" id="KW-1185">Reference proteome</keyword>
<dbReference type="Proteomes" id="UP000245657">
    <property type="component" value="Unassembled WGS sequence"/>
</dbReference>
<comment type="caution">
    <text evidence="1">The sequence shown here is derived from an EMBL/GenBank/DDBJ whole genome shotgun (WGS) entry which is preliminary data.</text>
</comment>
<dbReference type="EMBL" id="QGMY01000007">
    <property type="protein sequence ID" value="PWR71987.1"/>
    <property type="molecule type" value="Genomic_DNA"/>
</dbReference>
<sequence>MIPGEAKHGCEQAYIQAADAASSGGKINCHSEIFTLILNPNAMINYLDSVGGIAADPGIRYR</sequence>
<dbReference type="GeneID" id="97548154"/>
<proteinExistence type="predicted"/>
<name>A0A2V2N6Y0_9EURY</name>
<reference evidence="1 2" key="1">
    <citation type="submission" date="2018-05" db="EMBL/GenBank/DDBJ databases">
        <title>Draft genome of Methanospirillum lacunae Ki8-1.</title>
        <authorList>
            <person name="Dueholm M.S."/>
            <person name="Nielsen P.H."/>
            <person name="Bakmann L.F."/>
            <person name="Otzen D.E."/>
        </authorList>
    </citation>
    <scope>NUCLEOTIDE SEQUENCE [LARGE SCALE GENOMIC DNA]</scope>
    <source>
        <strain evidence="1 2">Ki8-1</strain>
    </source>
</reference>
<accession>A0A2V2N6Y0</accession>
<protein>
    <submittedName>
        <fullName evidence="1">Uncharacterized protein</fullName>
    </submittedName>
</protein>
<gene>
    <name evidence="1" type="ORF">DK846_08305</name>
</gene>
<organism evidence="1 2">
    <name type="scientific">Methanospirillum lacunae</name>
    <dbReference type="NCBI Taxonomy" id="668570"/>
    <lineage>
        <taxon>Archaea</taxon>
        <taxon>Methanobacteriati</taxon>
        <taxon>Methanobacteriota</taxon>
        <taxon>Stenosarchaea group</taxon>
        <taxon>Methanomicrobia</taxon>
        <taxon>Methanomicrobiales</taxon>
        <taxon>Methanospirillaceae</taxon>
        <taxon>Methanospirillum</taxon>
    </lineage>
</organism>
<evidence type="ECO:0000313" key="2">
    <source>
        <dbReference type="Proteomes" id="UP000245657"/>
    </source>
</evidence>